<name>A0A8T0T8P4_PANVG</name>
<dbReference type="PANTHER" id="PTHR31889">
    <property type="entry name" value="FUCOSYLTRANSFERASE 2-RELATED"/>
    <property type="match status" value="1"/>
</dbReference>
<dbReference type="FunFam" id="3.40.50.11340:FF:000005">
    <property type="entry name" value="Galactoside 2-alpha-L-fucosyltransferase"/>
    <property type="match status" value="1"/>
</dbReference>
<evidence type="ECO:0000256" key="7">
    <source>
        <dbReference type="RuleBase" id="RU367004"/>
    </source>
</evidence>
<sequence>MEAKKIEELTDAKRGSWAVSGVLAVVVLTVLVLSGRNVGAPVAWVQTAAASFRQGSNDLPMVHRRAAHYDRLYGGLLVDGFNEESCHSRYQSAAYRRNPGRRPSPYLVSKLRRHEALQRRCGPGTAAYSAALEQLRSGRSAASPAECAYVISISYRGIGNRILAAASAFLYAVLTGRALLVDPGNEMDDLFCEPFPNTTWLLPPAGFPLPDYANFSVGTAASYGNMVRNKVIIRGDGDGDDAPTTAAQPLPAFAYVHLNYDATVEDNSFFCGGDQRLLRRIQWLVMRTDSYIVPGLFLVPEFREELAALFPERDAVFHHLGRYLFHPNNHVWGLVTRYYDTYLASARQRVGIQVRVFGGMPDSPELLEQITSCTRKEGLLPQVLAAGEPISPASRAKSKAVLVTSLKSWYYEELKSMYWEHATATGEVVSVHQPSHEEYQRSGAASHDRKAWAEIYLLSLTDVLVTSGRSTFGYVAQGLAGVRPWVLYKPANSSAAVPDPPCGRDVSMEPCFHKPPGHDCRLKQWADPSKDVPYIQHCDDAIWGLKLVGQNT</sequence>
<dbReference type="GO" id="GO:0008107">
    <property type="term" value="F:galactoside 2-alpha-L-fucosyltransferase activity"/>
    <property type="evidence" value="ECO:0007669"/>
    <property type="project" value="InterPro"/>
</dbReference>
<keyword evidence="7" id="KW-0812">Transmembrane</keyword>
<keyword evidence="7" id="KW-1133">Transmembrane helix</keyword>
<evidence type="ECO:0000256" key="1">
    <source>
        <dbReference type="ARBA" id="ARBA00010481"/>
    </source>
</evidence>
<feature type="transmembrane region" description="Helical" evidence="7">
    <location>
        <begin position="162"/>
        <end position="180"/>
    </location>
</feature>
<dbReference type="GO" id="GO:0071555">
    <property type="term" value="P:cell wall organization"/>
    <property type="evidence" value="ECO:0007669"/>
    <property type="project" value="UniProtKB-UniRule"/>
</dbReference>
<comment type="subcellular location">
    <subcellularLocation>
        <location evidence="7">Golgi apparatus</location>
        <location evidence="7">Golgi stack membrane</location>
        <topology evidence="7">Single-pass type II membrane protein</topology>
    </subcellularLocation>
</comment>
<dbReference type="GO" id="GO:0042546">
    <property type="term" value="P:cell wall biogenesis"/>
    <property type="evidence" value="ECO:0007669"/>
    <property type="project" value="InterPro"/>
</dbReference>
<keyword evidence="2 7" id="KW-0328">Glycosyltransferase</keyword>
<dbReference type="AlphaFoldDB" id="A0A8T0T8P4"/>
<evidence type="ECO:0000313" key="8">
    <source>
        <dbReference type="EMBL" id="KAG2605554.1"/>
    </source>
</evidence>
<keyword evidence="3 7" id="KW-0808">Transferase</keyword>
<organism evidence="8 9">
    <name type="scientific">Panicum virgatum</name>
    <name type="common">Blackwell switchgrass</name>
    <dbReference type="NCBI Taxonomy" id="38727"/>
    <lineage>
        <taxon>Eukaryota</taxon>
        <taxon>Viridiplantae</taxon>
        <taxon>Streptophyta</taxon>
        <taxon>Embryophyta</taxon>
        <taxon>Tracheophyta</taxon>
        <taxon>Spermatophyta</taxon>
        <taxon>Magnoliopsida</taxon>
        <taxon>Liliopsida</taxon>
        <taxon>Poales</taxon>
        <taxon>Poaceae</taxon>
        <taxon>PACMAD clade</taxon>
        <taxon>Panicoideae</taxon>
        <taxon>Panicodae</taxon>
        <taxon>Paniceae</taxon>
        <taxon>Panicinae</taxon>
        <taxon>Panicum</taxon>
        <taxon>Panicum sect. Hiantes</taxon>
    </lineage>
</organism>
<dbReference type="InterPro" id="IPR004938">
    <property type="entry name" value="XG_FTase"/>
</dbReference>
<keyword evidence="5" id="KW-0325">Glycoprotein</keyword>
<reference evidence="8" key="1">
    <citation type="submission" date="2020-05" db="EMBL/GenBank/DDBJ databases">
        <title>WGS assembly of Panicum virgatum.</title>
        <authorList>
            <person name="Lovell J.T."/>
            <person name="Jenkins J."/>
            <person name="Shu S."/>
            <person name="Juenger T.E."/>
            <person name="Schmutz J."/>
        </authorList>
    </citation>
    <scope>NUCLEOTIDE SEQUENCE</scope>
    <source>
        <strain evidence="8">AP13</strain>
    </source>
</reference>
<dbReference type="Proteomes" id="UP000823388">
    <property type="component" value="Chromosome 4N"/>
</dbReference>
<feature type="transmembrane region" description="Helical" evidence="7">
    <location>
        <begin position="15"/>
        <end position="33"/>
    </location>
</feature>
<dbReference type="Pfam" id="PF03254">
    <property type="entry name" value="XG_FTase"/>
    <property type="match status" value="1"/>
</dbReference>
<dbReference type="OrthoDB" id="428346at2759"/>
<dbReference type="GO" id="GO:0009969">
    <property type="term" value="P:xyloglucan biosynthetic process"/>
    <property type="evidence" value="ECO:0007669"/>
    <property type="project" value="TreeGrafter"/>
</dbReference>
<comment type="similarity">
    <text evidence="1 7">Belongs to the glycosyltransferase 37 family.</text>
</comment>
<comment type="caution">
    <text evidence="8">The sequence shown here is derived from an EMBL/GenBank/DDBJ whole genome shotgun (WGS) entry which is preliminary data.</text>
</comment>
<dbReference type="PANTHER" id="PTHR31889:SF14">
    <property type="entry name" value="FUCOSYLTRANSFERASE"/>
    <property type="match status" value="1"/>
</dbReference>
<keyword evidence="7" id="KW-0472">Membrane</keyword>
<evidence type="ECO:0000256" key="6">
    <source>
        <dbReference type="ARBA" id="ARBA00023316"/>
    </source>
</evidence>
<dbReference type="EC" id="2.4.1.-" evidence="7"/>
<protein>
    <recommendedName>
        <fullName evidence="7">Fucosyltransferase</fullName>
        <ecNumber evidence="7">2.4.1.-</ecNumber>
    </recommendedName>
</protein>
<evidence type="ECO:0000256" key="4">
    <source>
        <dbReference type="ARBA" id="ARBA00023034"/>
    </source>
</evidence>
<evidence type="ECO:0000256" key="5">
    <source>
        <dbReference type="ARBA" id="ARBA00023180"/>
    </source>
</evidence>
<keyword evidence="4 7" id="KW-0333">Golgi apparatus</keyword>
<comment type="function">
    <text evidence="7">May be involved in cell wall biosynthesis.</text>
</comment>
<keyword evidence="9" id="KW-1185">Reference proteome</keyword>
<evidence type="ECO:0000256" key="2">
    <source>
        <dbReference type="ARBA" id="ARBA00022676"/>
    </source>
</evidence>
<evidence type="ECO:0000256" key="3">
    <source>
        <dbReference type="ARBA" id="ARBA00022679"/>
    </source>
</evidence>
<accession>A0A8T0T8P4</accession>
<proteinExistence type="inferred from homology"/>
<evidence type="ECO:0000313" key="9">
    <source>
        <dbReference type="Proteomes" id="UP000823388"/>
    </source>
</evidence>
<dbReference type="EMBL" id="CM029044">
    <property type="protein sequence ID" value="KAG2605554.1"/>
    <property type="molecule type" value="Genomic_DNA"/>
</dbReference>
<comment type="caution">
    <text evidence="7">Lacks conserved residue(s) required for the propagation of feature annotation.</text>
</comment>
<dbReference type="GO" id="GO:0032580">
    <property type="term" value="C:Golgi cisterna membrane"/>
    <property type="evidence" value="ECO:0007669"/>
    <property type="project" value="UniProtKB-SubCell"/>
</dbReference>
<gene>
    <name evidence="8" type="ORF">PVAP13_4NG091900</name>
</gene>
<dbReference type="Gene3D" id="3.40.50.11340">
    <property type="match status" value="1"/>
</dbReference>
<keyword evidence="6 7" id="KW-0961">Cell wall biogenesis/degradation</keyword>